<feature type="domain" description="MD-2-related lipid-recognition" evidence="4">
    <location>
        <begin position="65"/>
        <end position="182"/>
    </location>
</feature>
<dbReference type="InterPro" id="IPR003172">
    <property type="entry name" value="ML_dom"/>
</dbReference>
<dbReference type="InParanoid" id="A0A419PUE5"/>
<dbReference type="InterPro" id="IPR039670">
    <property type="entry name" value="NPC2-like"/>
</dbReference>
<dbReference type="SUPFAM" id="SSF81296">
    <property type="entry name" value="E set domains"/>
    <property type="match status" value="1"/>
</dbReference>
<reference evidence="5 6" key="2">
    <citation type="journal article" date="2021" name="Genomics">
        <title>High-quality reference genome for Clonorchis sinensis.</title>
        <authorList>
            <person name="Young N.D."/>
            <person name="Stroehlein A.J."/>
            <person name="Kinkar L."/>
            <person name="Wang T."/>
            <person name="Sohn W.M."/>
            <person name="Chang B.C.H."/>
            <person name="Kaur P."/>
            <person name="Weisz D."/>
            <person name="Dudchenko O."/>
            <person name="Aiden E.L."/>
            <person name="Korhonen P.K."/>
            <person name="Gasser R.B."/>
        </authorList>
    </citation>
    <scope>NUCLEOTIDE SEQUENCE [LARGE SCALE GENOMIC DNA]</scope>
    <source>
        <strain evidence="5">Cs-k2</strain>
    </source>
</reference>
<dbReference type="EMBL" id="NIRI02000056">
    <property type="protein sequence ID" value="KAG5446315.1"/>
    <property type="molecule type" value="Genomic_DNA"/>
</dbReference>
<evidence type="ECO:0000259" key="4">
    <source>
        <dbReference type="SMART" id="SM00737"/>
    </source>
</evidence>
<dbReference type="InterPro" id="IPR014756">
    <property type="entry name" value="Ig_E-set"/>
</dbReference>
<sequence>MKLKLSTTERSVVESSGLPRWNSQDSLRVRFRGFYGELQGTAPRENTDARSVNMETLEENKLTSSKLTVNSVSVDPCSTMPCVLRRGGPTTVSIVFQANNTAGFHGDAAVQFIKWGIPFPFGLKDPQICGDVKPSCPLQSGQLYTYTKELFISSWYPSVYATVRWRLKNTNGDSMVCVEVPVELG</sequence>
<accession>A0A419PUE5</accession>
<dbReference type="PANTHER" id="PTHR11306:SF68">
    <property type="entry name" value="NPC INTRACELLULAR CHOLESTEROL TRANSPORTER 2"/>
    <property type="match status" value="1"/>
</dbReference>
<dbReference type="GO" id="GO:0015918">
    <property type="term" value="P:sterol transport"/>
    <property type="evidence" value="ECO:0007669"/>
    <property type="project" value="InterPro"/>
</dbReference>
<dbReference type="OrthoDB" id="4937502at2759"/>
<dbReference type="GO" id="GO:0005576">
    <property type="term" value="C:extracellular region"/>
    <property type="evidence" value="ECO:0007669"/>
    <property type="project" value="UniProtKB-SubCell"/>
</dbReference>
<name>A0A419PUE5_CLOSI</name>
<dbReference type="Pfam" id="PF02221">
    <property type="entry name" value="E1_DerP2_DerF2"/>
    <property type="match status" value="1"/>
</dbReference>
<evidence type="ECO:0000256" key="2">
    <source>
        <dbReference type="ARBA" id="ARBA00006370"/>
    </source>
</evidence>
<gene>
    <name evidence="5" type="ORF">CSKR_106755</name>
</gene>
<reference evidence="5 6" key="1">
    <citation type="journal article" date="2018" name="Biotechnol. Adv.">
        <title>Improved genomic resources and new bioinformatic workflow for the carcinogenic parasite Clonorchis sinensis: Biotechnological implications.</title>
        <authorList>
            <person name="Wang D."/>
            <person name="Korhonen P.K."/>
            <person name="Gasser R.B."/>
            <person name="Young N.D."/>
        </authorList>
    </citation>
    <scope>NUCLEOTIDE SEQUENCE [LARGE SCALE GENOMIC DNA]</scope>
    <source>
        <strain evidence="5">Cs-k2</strain>
    </source>
</reference>
<dbReference type="PANTHER" id="PTHR11306">
    <property type="entry name" value="NIEMANN PICK TYPE C2 PROTEIN NPC2-RELATED"/>
    <property type="match status" value="1"/>
</dbReference>
<evidence type="ECO:0000313" key="5">
    <source>
        <dbReference type="EMBL" id="KAG5446315.1"/>
    </source>
</evidence>
<dbReference type="FunFam" id="2.60.40.770:FF:000001">
    <property type="entry name" value="NPC intracellular cholesterol transporter 2"/>
    <property type="match status" value="1"/>
</dbReference>
<evidence type="ECO:0000256" key="1">
    <source>
        <dbReference type="ARBA" id="ARBA00004613"/>
    </source>
</evidence>
<protein>
    <submittedName>
        <fullName evidence="5">Phosphatidylglycerol/phosphatidylinositol transfer protein</fullName>
    </submittedName>
</protein>
<dbReference type="GO" id="GO:0032934">
    <property type="term" value="F:sterol binding"/>
    <property type="evidence" value="ECO:0007669"/>
    <property type="project" value="InterPro"/>
</dbReference>
<dbReference type="SMART" id="SM00737">
    <property type="entry name" value="ML"/>
    <property type="match status" value="1"/>
</dbReference>
<evidence type="ECO:0000313" key="6">
    <source>
        <dbReference type="Proteomes" id="UP000286415"/>
    </source>
</evidence>
<dbReference type="Proteomes" id="UP000286415">
    <property type="component" value="Unassembled WGS sequence"/>
</dbReference>
<evidence type="ECO:0000256" key="3">
    <source>
        <dbReference type="ARBA" id="ARBA00022525"/>
    </source>
</evidence>
<comment type="subcellular location">
    <subcellularLocation>
        <location evidence="1">Secreted</location>
    </subcellularLocation>
</comment>
<dbReference type="AlphaFoldDB" id="A0A419PUE5"/>
<organism evidence="5 6">
    <name type="scientific">Clonorchis sinensis</name>
    <name type="common">Chinese liver fluke</name>
    <dbReference type="NCBI Taxonomy" id="79923"/>
    <lineage>
        <taxon>Eukaryota</taxon>
        <taxon>Metazoa</taxon>
        <taxon>Spiralia</taxon>
        <taxon>Lophotrochozoa</taxon>
        <taxon>Platyhelminthes</taxon>
        <taxon>Trematoda</taxon>
        <taxon>Digenea</taxon>
        <taxon>Opisthorchiida</taxon>
        <taxon>Opisthorchiata</taxon>
        <taxon>Opisthorchiidae</taxon>
        <taxon>Clonorchis</taxon>
    </lineage>
</organism>
<dbReference type="STRING" id="79923.A0A419PUE5"/>
<proteinExistence type="inferred from homology"/>
<keyword evidence="6" id="KW-1185">Reference proteome</keyword>
<comment type="similarity">
    <text evidence="2">Belongs to the NPC2 family.</text>
</comment>
<keyword evidence="3" id="KW-0964">Secreted</keyword>
<comment type="caution">
    <text evidence="5">The sequence shown here is derived from an EMBL/GenBank/DDBJ whole genome shotgun (WGS) entry which is preliminary data.</text>
</comment>
<dbReference type="Gene3D" id="2.60.40.770">
    <property type="match status" value="1"/>
</dbReference>